<dbReference type="EMBL" id="MFKF01000060">
    <property type="protein sequence ID" value="OGG55798.1"/>
    <property type="molecule type" value="Genomic_DNA"/>
</dbReference>
<evidence type="ECO:0000256" key="3">
    <source>
        <dbReference type="ARBA" id="ARBA00023002"/>
    </source>
</evidence>
<keyword evidence="3" id="KW-0560">Oxidoreductase</keyword>
<name>A0A1F6D2Y2_HANXR</name>
<evidence type="ECO:0000256" key="4">
    <source>
        <dbReference type="ARBA" id="ARBA00023004"/>
    </source>
</evidence>
<accession>A0A1F6D2Y2</accession>
<dbReference type="PANTHER" id="PTHR43255:SF1">
    <property type="entry name" value="IRON-SULFUR-BINDING OXIDOREDUCTASE FADF-RELATED"/>
    <property type="match status" value="1"/>
</dbReference>
<protein>
    <recommendedName>
        <fullName evidence="6">4Fe-4S ferredoxin-type domain-containing protein</fullName>
    </recommendedName>
</protein>
<dbReference type="Gene3D" id="1.10.1060.10">
    <property type="entry name" value="Alpha-helical ferredoxin"/>
    <property type="match status" value="1"/>
</dbReference>
<dbReference type="GO" id="GO:0051539">
    <property type="term" value="F:4 iron, 4 sulfur cluster binding"/>
    <property type="evidence" value="ECO:0007669"/>
    <property type="project" value="UniProtKB-KW"/>
</dbReference>
<comment type="caution">
    <text evidence="7">The sequence shown here is derived from an EMBL/GenBank/DDBJ whole genome shotgun (WGS) entry which is preliminary data.</text>
</comment>
<evidence type="ECO:0000256" key="2">
    <source>
        <dbReference type="ARBA" id="ARBA00022723"/>
    </source>
</evidence>
<evidence type="ECO:0000256" key="5">
    <source>
        <dbReference type="ARBA" id="ARBA00023014"/>
    </source>
</evidence>
<reference evidence="7 8" key="1">
    <citation type="journal article" date="2016" name="Nat. Commun.">
        <title>Thousands of microbial genomes shed light on interconnected biogeochemical processes in an aquifer system.</title>
        <authorList>
            <person name="Anantharaman K."/>
            <person name="Brown C.T."/>
            <person name="Hug L.A."/>
            <person name="Sharon I."/>
            <person name="Castelle C.J."/>
            <person name="Probst A.J."/>
            <person name="Thomas B.C."/>
            <person name="Singh A."/>
            <person name="Wilkins M.J."/>
            <person name="Karaoz U."/>
            <person name="Brodie E.L."/>
            <person name="Williams K.H."/>
            <person name="Hubbard S.S."/>
            <person name="Banfield J.F."/>
        </authorList>
    </citation>
    <scope>NUCLEOTIDE SEQUENCE [LARGE SCALE GENOMIC DNA]</scope>
    <source>
        <strain evidence="8">RIFCSPLOWO2_12_FULL_64_10</strain>
    </source>
</reference>
<evidence type="ECO:0000256" key="1">
    <source>
        <dbReference type="ARBA" id="ARBA00022485"/>
    </source>
</evidence>
<dbReference type="AlphaFoldDB" id="A0A1F6D2Y2"/>
<dbReference type="PROSITE" id="PS00198">
    <property type="entry name" value="4FE4S_FER_1"/>
    <property type="match status" value="1"/>
</dbReference>
<dbReference type="Pfam" id="PF13183">
    <property type="entry name" value="Fer4_8"/>
    <property type="match status" value="1"/>
</dbReference>
<dbReference type="Proteomes" id="UP000178606">
    <property type="component" value="Unassembled WGS sequence"/>
</dbReference>
<gene>
    <name evidence="7" type="ORF">A3F84_04295</name>
</gene>
<organism evidence="7 8">
    <name type="scientific">Handelsmanbacteria sp. (strain RIFCSPLOWO2_12_FULL_64_10)</name>
    <dbReference type="NCBI Taxonomy" id="1817868"/>
    <lineage>
        <taxon>Bacteria</taxon>
        <taxon>Candidatus Handelsmaniibacteriota</taxon>
    </lineage>
</organism>
<dbReference type="Pfam" id="PF02754">
    <property type="entry name" value="CCG"/>
    <property type="match status" value="2"/>
</dbReference>
<sequence length="387" mass="42321">MDLKKTDWLRLLEATNGAAAACFQCGVCTAACPWGLVQEEPLNLRKIMHRAQLGLDGHAEDLWLCTTCVACEAFCPRGVTVSDVILPLRQLAWRDGAVPDRLSSVLWDLHWDGNPWGQPPSHRSDWARGLSVRRFEATDEVLFFVGCTAAYDPRIRKVARALVEIFQAVGVPFGTLGDDEPCCGDPARSLGQLDYLEELVEKNTRSLLDAGVKRLVTTSPHSFDMFRNQYPGLQGKVEVLHYTQYLAELLEAGRLRLGGASPLKATFQDPCYLGRHNGEYEAPRALLAAIPGLELVEMEDSRTFGLCCGGGGGRMWMETEAGERFADLRVAQALDTGAEVLVTACPQCITCLEEAAHGEHAIKLMDVAELVRLAVVADQPAAEGSPK</sequence>
<evidence type="ECO:0000313" key="7">
    <source>
        <dbReference type="EMBL" id="OGG55798.1"/>
    </source>
</evidence>
<dbReference type="GO" id="GO:0005886">
    <property type="term" value="C:plasma membrane"/>
    <property type="evidence" value="ECO:0007669"/>
    <property type="project" value="TreeGrafter"/>
</dbReference>
<dbReference type="InterPro" id="IPR004017">
    <property type="entry name" value="Cys_rich_dom"/>
</dbReference>
<dbReference type="SUPFAM" id="SSF46548">
    <property type="entry name" value="alpha-helical ferredoxin"/>
    <property type="match status" value="1"/>
</dbReference>
<dbReference type="InterPro" id="IPR017900">
    <property type="entry name" value="4Fe4S_Fe_S_CS"/>
</dbReference>
<dbReference type="PROSITE" id="PS51379">
    <property type="entry name" value="4FE4S_FER_2"/>
    <property type="match status" value="1"/>
</dbReference>
<dbReference type="GO" id="GO:0046872">
    <property type="term" value="F:metal ion binding"/>
    <property type="evidence" value="ECO:0007669"/>
    <property type="project" value="UniProtKB-KW"/>
</dbReference>
<keyword evidence="5" id="KW-0411">Iron-sulfur</keyword>
<keyword evidence="4" id="KW-0408">Iron</keyword>
<evidence type="ECO:0000259" key="6">
    <source>
        <dbReference type="PROSITE" id="PS51379"/>
    </source>
</evidence>
<feature type="domain" description="4Fe-4S ferredoxin-type" evidence="6">
    <location>
        <begin position="13"/>
        <end position="42"/>
    </location>
</feature>
<dbReference type="PANTHER" id="PTHR43255">
    <property type="entry name" value="IRON-SULFUR-BINDING OXIDOREDUCTASE FADF-RELATED-RELATED"/>
    <property type="match status" value="1"/>
</dbReference>
<evidence type="ECO:0000313" key="8">
    <source>
        <dbReference type="Proteomes" id="UP000178606"/>
    </source>
</evidence>
<keyword evidence="2" id="KW-0479">Metal-binding</keyword>
<proteinExistence type="predicted"/>
<dbReference type="GO" id="GO:0016491">
    <property type="term" value="F:oxidoreductase activity"/>
    <property type="evidence" value="ECO:0007669"/>
    <property type="project" value="UniProtKB-KW"/>
</dbReference>
<dbReference type="InterPro" id="IPR051460">
    <property type="entry name" value="HdrC_iron-sulfur_subunit"/>
</dbReference>
<dbReference type="InterPro" id="IPR017896">
    <property type="entry name" value="4Fe4S_Fe-S-bd"/>
</dbReference>
<dbReference type="InterPro" id="IPR009051">
    <property type="entry name" value="Helical_ferredxn"/>
</dbReference>
<keyword evidence="1" id="KW-0004">4Fe-4S</keyword>